<sequence>GHLEVGAASADPAVADRAARLADRARAVLERRELAAVPAQRAGRTGRDGAGRGVVLRLLSGA</sequence>
<gene>
    <name evidence="1" type="ORF">ACFPBZ_23595</name>
</gene>
<keyword evidence="2" id="KW-1185">Reference proteome</keyword>
<reference evidence="2" key="1">
    <citation type="journal article" date="2019" name="Int. J. Syst. Evol. Microbiol.">
        <title>The Global Catalogue of Microorganisms (GCM) 10K type strain sequencing project: providing services to taxonomists for standard genome sequencing and annotation.</title>
        <authorList>
            <consortium name="The Broad Institute Genomics Platform"/>
            <consortium name="The Broad Institute Genome Sequencing Center for Infectious Disease"/>
            <person name="Wu L."/>
            <person name="Ma J."/>
        </authorList>
    </citation>
    <scope>NUCLEOTIDE SEQUENCE [LARGE SCALE GENOMIC DNA]</scope>
    <source>
        <strain evidence="2">CGMCC 4.7093</strain>
    </source>
</reference>
<dbReference type="EMBL" id="JBHSIV010000032">
    <property type="protein sequence ID" value="MFC5065220.1"/>
    <property type="molecule type" value="Genomic_DNA"/>
</dbReference>
<proteinExistence type="predicted"/>
<organism evidence="1 2">
    <name type="scientific">Actinomycetospora atypica</name>
    <dbReference type="NCBI Taxonomy" id="1290095"/>
    <lineage>
        <taxon>Bacteria</taxon>
        <taxon>Bacillati</taxon>
        <taxon>Actinomycetota</taxon>
        <taxon>Actinomycetes</taxon>
        <taxon>Pseudonocardiales</taxon>
        <taxon>Pseudonocardiaceae</taxon>
        <taxon>Actinomycetospora</taxon>
    </lineage>
</organism>
<evidence type="ECO:0000313" key="2">
    <source>
        <dbReference type="Proteomes" id="UP001595947"/>
    </source>
</evidence>
<accession>A0ABV9YQK4</accession>
<dbReference type="RefSeq" id="WP_378038555.1">
    <property type="nucleotide sequence ID" value="NZ_JBHSIV010000032.1"/>
</dbReference>
<protein>
    <submittedName>
        <fullName evidence="1">Uncharacterized protein</fullName>
    </submittedName>
</protein>
<dbReference type="Proteomes" id="UP001595947">
    <property type="component" value="Unassembled WGS sequence"/>
</dbReference>
<comment type="caution">
    <text evidence="1">The sequence shown here is derived from an EMBL/GenBank/DDBJ whole genome shotgun (WGS) entry which is preliminary data.</text>
</comment>
<evidence type="ECO:0000313" key="1">
    <source>
        <dbReference type="EMBL" id="MFC5065220.1"/>
    </source>
</evidence>
<name>A0ABV9YQK4_9PSEU</name>
<feature type="non-terminal residue" evidence="1">
    <location>
        <position position="1"/>
    </location>
</feature>